<feature type="compositionally biased region" description="Low complexity" evidence="1">
    <location>
        <begin position="38"/>
        <end position="53"/>
    </location>
</feature>
<evidence type="ECO:0000259" key="2">
    <source>
        <dbReference type="Pfam" id="PF03217"/>
    </source>
</evidence>
<evidence type="ECO:0000256" key="1">
    <source>
        <dbReference type="SAM" id="MobiDB-lite"/>
    </source>
</evidence>
<comment type="caution">
    <text evidence="3">The sequence shown here is derived from an EMBL/GenBank/DDBJ whole genome shotgun (WGS) entry which is preliminary data.</text>
</comment>
<feature type="domain" description="S-layer protein C-terminal" evidence="2">
    <location>
        <begin position="70"/>
        <end position="122"/>
    </location>
</feature>
<accession>A0ABX9LTU0</accession>
<dbReference type="EMBL" id="QOCU01000006">
    <property type="protein sequence ID" value="RHW50709.1"/>
    <property type="molecule type" value="Genomic_DNA"/>
</dbReference>
<evidence type="ECO:0000313" key="3">
    <source>
        <dbReference type="EMBL" id="RHW50709.1"/>
    </source>
</evidence>
<dbReference type="InterPro" id="IPR024968">
    <property type="entry name" value="SlpA_C_lactobacillus"/>
</dbReference>
<reference evidence="3 4" key="1">
    <citation type="submission" date="2018-07" db="EMBL/GenBank/DDBJ databases">
        <title>Genome sequences of six Lactobacillus spp. isolated from bumble bee guts.</title>
        <authorList>
            <person name="Motta E.V.S."/>
            <person name="Moran N.A."/>
        </authorList>
    </citation>
    <scope>NUCLEOTIDE SEQUENCE [LARGE SCALE GENOMIC DNA]</scope>
    <source>
        <strain evidence="3 4">BI-4G</strain>
    </source>
</reference>
<evidence type="ECO:0000313" key="4">
    <source>
        <dbReference type="Proteomes" id="UP000283380"/>
    </source>
</evidence>
<organism evidence="3 4">
    <name type="scientific">Lactobacillus bombicola</name>
    <dbReference type="NCBI Taxonomy" id="1505723"/>
    <lineage>
        <taxon>Bacteria</taxon>
        <taxon>Bacillati</taxon>
        <taxon>Bacillota</taxon>
        <taxon>Bacilli</taxon>
        <taxon>Lactobacillales</taxon>
        <taxon>Lactobacillaceae</taxon>
        <taxon>Lactobacillus</taxon>
    </lineage>
</organism>
<sequence>MTATNQAISGHAATVASSVYDANETPSDKPGNTPSDKPPGSGTTNPGSGDNSSMPIDSELPTPKIGLKLYLKRASYQYTKTGKRVPRSLLSKKNKVMSNGEVYTIKGKKYYRIAYNRYVKVANVVTHY</sequence>
<name>A0ABX9LTU0_9LACO</name>
<proteinExistence type="predicted"/>
<dbReference type="Proteomes" id="UP000283380">
    <property type="component" value="Unassembled WGS sequence"/>
</dbReference>
<dbReference type="Pfam" id="PF03217">
    <property type="entry name" value="SlpA"/>
    <property type="match status" value="1"/>
</dbReference>
<keyword evidence="4" id="KW-1185">Reference proteome</keyword>
<gene>
    <name evidence="3" type="ORF">DS834_05360</name>
</gene>
<protein>
    <recommendedName>
        <fullName evidence="2">S-layer protein C-terminal domain-containing protein</fullName>
    </recommendedName>
</protein>
<dbReference type="RefSeq" id="WP_118907020.1">
    <property type="nucleotide sequence ID" value="NZ_QOCU01000006.1"/>
</dbReference>
<feature type="region of interest" description="Disordered" evidence="1">
    <location>
        <begin position="1"/>
        <end position="61"/>
    </location>
</feature>